<feature type="domain" description="SRCR" evidence="10">
    <location>
        <begin position="168"/>
        <end position="223"/>
    </location>
</feature>
<dbReference type="PRINTS" id="PR00258">
    <property type="entry name" value="SPERACTRCPTR"/>
</dbReference>
<dbReference type="Gene3D" id="1.20.5.510">
    <property type="entry name" value="Single helix bin"/>
    <property type="match status" value="1"/>
</dbReference>
<feature type="disulfide bond" evidence="7">
    <location>
        <begin position="29"/>
        <end position="39"/>
    </location>
</feature>
<keyword evidence="3" id="KW-0732">Signal</keyword>
<sequence>MNCGAAIAVRYKAFFGRGSDQVWLDDVECTGHEKSLSDCLHRGFGEHDCDHNEDAGIICSGVPPLRLVNGTNRCSGRVEILHDGQWGTVCDDEWDIKDAEVVCRAMDCGTAQTAKSSGFFGQGNGDIWLDDVDCIGNETSILHCRHPTLGENNCGHSEDAGVVCSAQLRLVGGSGQCSGRVEIHHKGQWGTVCDDEWEMTNGDVVCRQLGCGHAVSAPTSAHFVDFGHKGSYFCEYQKKLPSQVIYYPQGNVAELSVIVKMEVPSITLTSPHAMVIYSPDKVSVTQGSTFFVTCSTHSSYPGGLFYLTKSNTTADMKTAFGHSVFFVANFEFPVIEYEHQGEYTCVYAVNISSLTFRSVPSKKLQITVVAASSSSVVLGVLIGIVVLLLMLGIGYFIWRRRWQGVGAMVQFSNTFGGQIKHDEEDRNNKMFNGRDPSVQVKEHGHSSGLEDKKADADRDNTVERGPEDLAGRVCYELEPLVVT</sequence>
<organism evidence="12 13">
    <name type="scientific">Collichthys lucidus</name>
    <name type="common">Big head croaker</name>
    <name type="synonym">Sciaena lucida</name>
    <dbReference type="NCBI Taxonomy" id="240159"/>
    <lineage>
        <taxon>Eukaryota</taxon>
        <taxon>Metazoa</taxon>
        <taxon>Chordata</taxon>
        <taxon>Craniata</taxon>
        <taxon>Vertebrata</taxon>
        <taxon>Euteleostomi</taxon>
        <taxon>Actinopterygii</taxon>
        <taxon>Neopterygii</taxon>
        <taxon>Teleostei</taxon>
        <taxon>Neoteleostei</taxon>
        <taxon>Acanthomorphata</taxon>
        <taxon>Eupercaria</taxon>
        <taxon>Sciaenidae</taxon>
        <taxon>Collichthys</taxon>
    </lineage>
</organism>
<evidence type="ECO:0000256" key="5">
    <source>
        <dbReference type="ARBA" id="ARBA00023157"/>
    </source>
</evidence>
<dbReference type="Proteomes" id="UP000298787">
    <property type="component" value="Chromosome 9"/>
</dbReference>
<keyword evidence="5 7" id="KW-1015">Disulfide bond</keyword>
<dbReference type="PROSITE" id="PS00420">
    <property type="entry name" value="SRCR_1"/>
    <property type="match status" value="1"/>
</dbReference>
<evidence type="ECO:0000256" key="1">
    <source>
        <dbReference type="ARBA" id="ARBA00004613"/>
    </source>
</evidence>
<dbReference type="PROSITE" id="PS50835">
    <property type="entry name" value="IG_LIKE"/>
    <property type="match status" value="1"/>
</dbReference>
<dbReference type="AlphaFoldDB" id="A0A4V6APB1"/>
<evidence type="ECO:0000256" key="3">
    <source>
        <dbReference type="ARBA" id="ARBA00022729"/>
    </source>
</evidence>
<evidence type="ECO:0000256" key="9">
    <source>
        <dbReference type="SAM" id="Phobius"/>
    </source>
</evidence>
<evidence type="ECO:0000256" key="8">
    <source>
        <dbReference type="SAM" id="MobiDB-lite"/>
    </source>
</evidence>
<evidence type="ECO:0000313" key="13">
    <source>
        <dbReference type="Proteomes" id="UP000298787"/>
    </source>
</evidence>
<feature type="region of interest" description="Disordered" evidence="8">
    <location>
        <begin position="420"/>
        <end position="465"/>
    </location>
</feature>
<keyword evidence="4" id="KW-0677">Repeat</keyword>
<dbReference type="InterPro" id="IPR001190">
    <property type="entry name" value="SRCR"/>
</dbReference>
<keyword evidence="6" id="KW-0325">Glycoprotein</keyword>
<evidence type="ECO:0000259" key="11">
    <source>
        <dbReference type="PROSITE" id="PS50835"/>
    </source>
</evidence>
<dbReference type="GO" id="GO:0016020">
    <property type="term" value="C:membrane"/>
    <property type="evidence" value="ECO:0007669"/>
    <property type="project" value="InterPro"/>
</dbReference>
<feature type="disulfide bond" evidence="7">
    <location>
        <begin position="103"/>
        <end position="164"/>
    </location>
</feature>
<feature type="compositionally biased region" description="Basic and acidic residues" evidence="8">
    <location>
        <begin position="440"/>
        <end position="465"/>
    </location>
</feature>
<keyword evidence="13" id="KW-1185">Reference proteome</keyword>
<dbReference type="STRING" id="240159.A0A4V6APB1"/>
<keyword evidence="2" id="KW-0964">Secreted</keyword>
<dbReference type="Gene3D" id="3.10.250.10">
    <property type="entry name" value="SRCR-like domain"/>
    <property type="match status" value="3"/>
</dbReference>
<dbReference type="PANTHER" id="PTHR19331:SF22">
    <property type="entry name" value="DELETED IN MALIGNANT BRAIN TUMORS 1 PROTEIN"/>
    <property type="match status" value="1"/>
</dbReference>
<dbReference type="InterPro" id="IPR036772">
    <property type="entry name" value="SRCR-like_dom_sf"/>
</dbReference>
<comment type="caution">
    <text evidence="7">Lacks conserved residue(s) required for the propagation of feature annotation.</text>
</comment>
<proteinExistence type="predicted"/>
<feature type="transmembrane region" description="Helical" evidence="9">
    <location>
        <begin position="376"/>
        <end position="398"/>
    </location>
</feature>
<dbReference type="InterPro" id="IPR013783">
    <property type="entry name" value="Ig-like_fold"/>
</dbReference>
<dbReference type="SUPFAM" id="SSF56487">
    <property type="entry name" value="SRCR-like"/>
    <property type="match status" value="3"/>
</dbReference>
<dbReference type="FunFam" id="3.10.250.10:FF:000004">
    <property type="entry name" value="Scavenger receptor cysteine-rich type 1 protein M130"/>
    <property type="match status" value="1"/>
</dbReference>
<keyword evidence="9" id="KW-1133">Transmembrane helix</keyword>
<dbReference type="InterPro" id="IPR007110">
    <property type="entry name" value="Ig-like_dom"/>
</dbReference>
<dbReference type="SUPFAM" id="SSF48726">
    <property type="entry name" value="Immunoglobulin"/>
    <property type="match status" value="1"/>
</dbReference>
<dbReference type="InterPro" id="IPR036179">
    <property type="entry name" value="Ig-like_dom_sf"/>
</dbReference>
<dbReference type="SMART" id="SM00202">
    <property type="entry name" value="SR"/>
    <property type="match status" value="3"/>
</dbReference>
<dbReference type="PROSITE" id="PS50287">
    <property type="entry name" value="SRCR_2"/>
    <property type="match status" value="3"/>
</dbReference>
<name>A0A4V6APB1_COLLU</name>
<protein>
    <submittedName>
        <fullName evidence="12">Deleted in malignant brain tumors 1 protein Hensin</fullName>
    </submittedName>
</protein>
<evidence type="ECO:0000313" key="12">
    <source>
        <dbReference type="EMBL" id="TKS76052.1"/>
    </source>
</evidence>
<dbReference type="EMBL" id="CM014086">
    <property type="protein sequence ID" value="TKS76052.1"/>
    <property type="molecule type" value="Genomic_DNA"/>
</dbReference>
<evidence type="ECO:0000256" key="4">
    <source>
        <dbReference type="ARBA" id="ARBA00022737"/>
    </source>
</evidence>
<evidence type="ECO:0000256" key="6">
    <source>
        <dbReference type="ARBA" id="ARBA00023180"/>
    </source>
</evidence>
<feature type="disulfide bond" evidence="7">
    <location>
        <begin position="90"/>
        <end position="154"/>
    </location>
</feature>
<evidence type="ECO:0000256" key="7">
    <source>
        <dbReference type="PROSITE-ProRule" id="PRU00196"/>
    </source>
</evidence>
<feature type="domain" description="Ig-like" evidence="11">
    <location>
        <begin position="264"/>
        <end position="355"/>
    </location>
</feature>
<feature type="domain" description="SRCR" evidence="10">
    <location>
        <begin position="1"/>
        <end position="60"/>
    </location>
</feature>
<dbReference type="FunFam" id="3.10.250.10:FF:000006">
    <property type="entry name" value="neurotrypsin isoform X2"/>
    <property type="match status" value="1"/>
</dbReference>
<evidence type="ECO:0000256" key="2">
    <source>
        <dbReference type="ARBA" id="ARBA00022525"/>
    </source>
</evidence>
<keyword evidence="9" id="KW-0472">Membrane</keyword>
<dbReference type="PANTHER" id="PTHR19331">
    <property type="entry name" value="SCAVENGER RECEPTOR DOMAIN-CONTAINING"/>
    <property type="match status" value="1"/>
</dbReference>
<accession>A0A4V6APB1</accession>
<feature type="domain" description="SRCR" evidence="10">
    <location>
        <begin position="65"/>
        <end position="165"/>
    </location>
</feature>
<gene>
    <name evidence="12" type="ORF">D9C73_009787</name>
</gene>
<keyword evidence="9" id="KW-0812">Transmembrane</keyword>
<dbReference type="Gene3D" id="2.60.40.10">
    <property type="entry name" value="Immunoglobulins"/>
    <property type="match status" value="1"/>
</dbReference>
<comment type="subcellular location">
    <subcellularLocation>
        <location evidence="1">Secreted</location>
    </subcellularLocation>
</comment>
<reference evidence="12 13" key="1">
    <citation type="submission" date="2019-01" db="EMBL/GenBank/DDBJ databases">
        <title>Genome Assembly of Collichthys lucidus.</title>
        <authorList>
            <person name="Cai M."/>
            <person name="Xiao S."/>
        </authorList>
    </citation>
    <scope>NUCLEOTIDE SEQUENCE [LARGE SCALE GENOMIC DNA]</scope>
    <source>
        <strain evidence="12">JT15FE1705JMU</strain>
        <tissue evidence="12">Muscle</tissue>
    </source>
</reference>
<evidence type="ECO:0000259" key="10">
    <source>
        <dbReference type="PROSITE" id="PS50287"/>
    </source>
</evidence>
<feature type="disulfide bond" evidence="7">
    <location>
        <begin position="134"/>
        <end position="144"/>
    </location>
</feature>
<dbReference type="Pfam" id="PF00530">
    <property type="entry name" value="SRCR"/>
    <property type="match status" value="3"/>
</dbReference>